<dbReference type="PANTHER" id="PTHR43825:SF1">
    <property type="entry name" value="TRANSKETOLASE-LIKE PYRIMIDINE-BINDING DOMAIN-CONTAINING PROTEIN"/>
    <property type="match status" value="1"/>
</dbReference>
<name>A0A0A0CZ30_9PROT</name>
<dbReference type="EMBL" id="JANX01000689">
    <property type="protein sequence ID" value="KGM30803.1"/>
    <property type="molecule type" value="Genomic_DNA"/>
</dbReference>
<sequence length="316" mass="32525">MSADVVAKPGTFDCRKAFAETLTELARTDRRIVAVCNDSVGSSNLTGFAAEFPDRLVNVGIAEQAMVGVAAGLANGGFVPFVCAASPFLTGRALEQIKADAAYSQYPMVLCGMSPGMAYGELGPTHHSIEDLAWTRAIAELTVMVPADPAQTRAAVRWAADAGRPVFLRIGRFPVPEVTPTGAAFDGGATQLLRDGGDVTLVATGTMVSRALEAAELLAGEGVQARVLNVATLKPLDPEPLLRAAAETGRIVTVEEAVVQGGLGGAVAEVVSQSWPVPMRILGVTGFAPTGSAAFLLDHFGLNAAGIAAAARELVA</sequence>
<dbReference type="Proteomes" id="UP000029995">
    <property type="component" value="Unassembled WGS sequence"/>
</dbReference>
<evidence type="ECO:0000256" key="3">
    <source>
        <dbReference type="ARBA" id="ARBA00023052"/>
    </source>
</evidence>
<dbReference type="Gene3D" id="3.40.50.920">
    <property type="match status" value="1"/>
</dbReference>
<dbReference type="Gene3D" id="3.40.50.970">
    <property type="match status" value="1"/>
</dbReference>
<evidence type="ECO:0000313" key="5">
    <source>
        <dbReference type="EMBL" id="KGM30803.1"/>
    </source>
</evidence>
<dbReference type="FunFam" id="3.40.50.970:FF:000129">
    <property type="entry name" value="Transketolase"/>
    <property type="match status" value="1"/>
</dbReference>
<dbReference type="SMART" id="SM00861">
    <property type="entry name" value="Transket_pyr"/>
    <property type="match status" value="1"/>
</dbReference>
<dbReference type="OrthoDB" id="8732661at2"/>
<dbReference type="InterPro" id="IPR029061">
    <property type="entry name" value="THDP-binding"/>
</dbReference>
<dbReference type="CDD" id="cd07033">
    <property type="entry name" value="TPP_PYR_DXS_TK_like"/>
    <property type="match status" value="1"/>
</dbReference>
<dbReference type="PANTHER" id="PTHR43825">
    <property type="entry name" value="PYRUVATE DEHYDROGENASE E1 COMPONENT"/>
    <property type="match status" value="1"/>
</dbReference>
<accession>A0A0A0CZ30</accession>
<organism evidence="5 6">
    <name type="scientific">Inquilinus limosus MP06</name>
    <dbReference type="NCBI Taxonomy" id="1398085"/>
    <lineage>
        <taxon>Bacteria</taxon>
        <taxon>Pseudomonadati</taxon>
        <taxon>Pseudomonadota</taxon>
        <taxon>Alphaproteobacteria</taxon>
        <taxon>Rhodospirillales</taxon>
        <taxon>Rhodospirillaceae</taxon>
        <taxon>Inquilinus</taxon>
    </lineage>
</organism>
<dbReference type="AlphaFoldDB" id="A0A0A0CZ30"/>
<reference evidence="5 6" key="1">
    <citation type="submission" date="2014-01" db="EMBL/GenBank/DDBJ databases">
        <title>Genome sequence determination for a cystic fibrosis isolate, Inquilinus limosus.</title>
        <authorList>
            <person name="Pino M."/>
            <person name="Di Conza J."/>
            <person name="Gutkind G."/>
        </authorList>
    </citation>
    <scope>NUCLEOTIDE SEQUENCE [LARGE SCALE GENOMIC DNA]</scope>
    <source>
        <strain evidence="5 6">MP06</strain>
    </source>
</reference>
<feature type="domain" description="Transketolase-like pyrimidine-binding" evidence="4">
    <location>
        <begin position="12"/>
        <end position="177"/>
    </location>
</feature>
<comment type="caution">
    <text evidence="5">The sequence shown here is derived from an EMBL/GenBank/DDBJ whole genome shotgun (WGS) entry which is preliminary data.</text>
</comment>
<protein>
    <submittedName>
        <fullName evidence="5">Transketolase</fullName>
    </submittedName>
</protein>
<evidence type="ECO:0000256" key="2">
    <source>
        <dbReference type="ARBA" id="ARBA00007131"/>
    </source>
</evidence>
<dbReference type="InterPro" id="IPR005475">
    <property type="entry name" value="Transketolase-like_Pyr-bd"/>
</dbReference>
<dbReference type="Pfam" id="PF02779">
    <property type="entry name" value="Transket_pyr"/>
    <property type="match status" value="1"/>
</dbReference>
<keyword evidence="3" id="KW-0786">Thiamine pyrophosphate</keyword>
<dbReference type="InterPro" id="IPR051157">
    <property type="entry name" value="PDH/Transketolase"/>
</dbReference>
<dbReference type="InterPro" id="IPR009014">
    <property type="entry name" value="Transketo_C/PFOR_II"/>
</dbReference>
<comment type="cofactor">
    <cofactor evidence="1">
        <name>thiamine diphosphate</name>
        <dbReference type="ChEBI" id="CHEBI:58937"/>
    </cofactor>
</comment>
<dbReference type="RefSeq" id="WP_034847487.1">
    <property type="nucleotide sequence ID" value="NZ_JANX01000689.1"/>
</dbReference>
<dbReference type="InterPro" id="IPR033248">
    <property type="entry name" value="Transketolase_C"/>
</dbReference>
<dbReference type="SUPFAM" id="SSF52518">
    <property type="entry name" value="Thiamin diphosphate-binding fold (THDP-binding)"/>
    <property type="match status" value="1"/>
</dbReference>
<proteinExistence type="inferred from homology"/>
<evidence type="ECO:0000259" key="4">
    <source>
        <dbReference type="SMART" id="SM00861"/>
    </source>
</evidence>
<gene>
    <name evidence="5" type="ORF">P409_30880</name>
</gene>
<evidence type="ECO:0000256" key="1">
    <source>
        <dbReference type="ARBA" id="ARBA00001964"/>
    </source>
</evidence>
<comment type="similarity">
    <text evidence="2">Belongs to the transketolase family.</text>
</comment>
<evidence type="ECO:0000313" key="6">
    <source>
        <dbReference type="Proteomes" id="UP000029995"/>
    </source>
</evidence>
<dbReference type="Pfam" id="PF02780">
    <property type="entry name" value="Transketolase_C"/>
    <property type="match status" value="1"/>
</dbReference>
<dbReference type="SUPFAM" id="SSF52922">
    <property type="entry name" value="TK C-terminal domain-like"/>
    <property type="match status" value="1"/>
</dbReference>